<proteinExistence type="predicted"/>
<dbReference type="Pfam" id="PF06949">
    <property type="entry name" value="DUF1292"/>
    <property type="match status" value="1"/>
</dbReference>
<dbReference type="InterPro" id="IPR009711">
    <property type="entry name" value="UPF0473"/>
</dbReference>
<keyword evidence="2" id="KW-1185">Reference proteome</keyword>
<protein>
    <submittedName>
        <fullName evidence="1">DUF1292 domain-containing protein</fullName>
    </submittedName>
</protein>
<reference evidence="1 2" key="1">
    <citation type="submission" date="2020-08" db="EMBL/GenBank/DDBJ databases">
        <title>Cohnella phylogeny.</title>
        <authorList>
            <person name="Dunlap C."/>
        </authorList>
    </citation>
    <scope>NUCLEOTIDE SEQUENCE [LARGE SCALE GENOMIC DNA]</scope>
    <source>
        <strain evidence="1 2">DSM 28246</strain>
    </source>
</reference>
<organism evidence="1 2">
    <name type="scientific">Cohnella nanjingensis</name>
    <dbReference type="NCBI Taxonomy" id="1387779"/>
    <lineage>
        <taxon>Bacteria</taxon>
        <taxon>Bacillati</taxon>
        <taxon>Bacillota</taxon>
        <taxon>Bacilli</taxon>
        <taxon>Bacillales</taxon>
        <taxon>Paenibacillaceae</taxon>
        <taxon>Cohnella</taxon>
    </lineage>
</organism>
<evidence type="ECO:0000313" key="1">
    <source>
        <dbReference type="EMBL" id="MBB6673904.1"/>
    </source>
</evidence>
<accession>A0A7X0RUG8</accession>
<dbReference type="AlphaFoldDB" id="A0A7X0RUG8"/>
<name>A0A7X0RUG8_9BACL</name>
<dbReference type="EMBL" id="JACJVP010000042">
    <property type="protein sequence ID" value="MBB6673904.1"/>
    <property type="molecule type" value="Genomic_DNA"/>
</dbReference>
<comment type="caution">
    <text evidence="1">The sequence shown here is derived from an EMBL/GenBank/DDBJ whole genome shotgun (WGS) entry which is preliminary data.</text>
</comment>
<gene>
    <name evidence="1" type="ORF">H7C19_24780</name>
</gene>
<dbReference type="Proteomes" id="UP000547209">
    <property type="component" value="Unassembled WGS sequence"/>
</dbReference>
<evidence type="ECO:0000313" key="2">
    <source>
        <dbReference type="Proteomes" id="UP000547209"/>
    </source>
</evidence>
<sequence>MSALRERYGDEVTLTGEGGGSEAFRIVAELSVEGNSYALLQSERMRSEGDIEVFRVAMDDAGEPHLETVEDDDEWEAVAEAYDDLQFGSDDQP</sequence>